<evidence type="ECO:0000313" key="1">
    <source>
        <dbReference type="EMBL" id="MBW80924.1"/>
    </source>
</evidence>
<dbReference type="EMBL" id="GGEC01000441">
    <property type="protein sequence ID" value="MBW80924.1"/>
    <property type="molecule type" value="Transcribed_RNA"/>
</dbReference>
<proteinExistence type="predicted"/>
<protein>
    <submittedName>
        <fullName evidence="1">Uncharacterized protein</fullName>
    </submittedName>
</protein>
<accession>A0A2P2II79</accession>
<name>A0A2P2II79_RHIMU</name>
<reference evidence="1" key="1">
    <citation type="submission" date="2018-02" db="EMBL/GenBank/DDBJ databases">
        <title>Rhizophora mucronata_Transcriptome.</title>
        <authorList>
            <person name="Meera S.P."/>
            <person name="Sreeshan A."/>
            <person name="Augustine A."/>
        </authorList>
    </citation>
    <scope>NUCLEOTIDE SEQUENCE</scope>
    <source>
        <tissue evidence="1">Leaf</tissue>
    </source>
</reference>
<organism evidence="1">
    <name type="scientific">Rhizophora mucronata</name>
    <name type="common">Asiatic mangrove</name>
    <dbReference type="NCBI Taxonomy" id="61149"/>
    <lineage>
        <taxon>Eukaryota</taxon>
        <taxon>Viridiplantae</taxon>
        <taxon>Streptophyta</taxon>
        <taxon>Embryophyta</taxon>
        <taxon>Tracheophyta</taxon>
        <taxon>Spermatophyta</taxon>
        <taxon>Magnoliopsida</taxon>
        <taxon>eudicotyledons</taxon>
        <taxon>Gunneridae</taxon>
        <taxon>Pentapetalae</taxon>
        <taxon>rosids</taxon>
        <taxon>fabids</taxon>
        <taxon>Malpighiales</taxon>
        <taxon>Rhizophoraceae</taxon>
        <taxon>Rhizophora</taxon>
    </lineage>
</organism>
<sequence>MSGSHYSYSPSSSLPLANHIQYLVLYLDK</sequence>
<dbReference type="AlphaFoldDB" id="A0A2P2II79"/>